<organism evidence="1">
    <name type="scientific">Schaalia odontolytica</name>
    <dbReference type="NCBI Taxonomy" id="1660"/>
    <lineage>
        <taxon>Bacteria</taxon>
        <taxon>Bacillati</taxon>
        <taxon>Actinomycetota</taxon>
        <taxon>Actinomycetes</taxon>
        <taxon>Actinomycetales</taxon>
        <taxon>Actinomycetaceae</taxon>
        <taxon>Schaalia</taxon>
    </lineage>
</organism>
<protein>
    <submittedName>
        <fullName evidence="1">Uncharacterized protein</fullName>
    </submittedName>
</protein>
<sequence>MVLLSRTRERAPALASLITIFIRSLVENFHDYAPRP</sequence>
<evidence type="ECO:0000313" key="1">
    <source>
        <dbReference type="EMBL" id="VYS77007.1"/>
    </source>
</evidence>
<dbReference type="EMBL" id="CACRSM010000002">
    <property type="protein sequence ID" value="VYS77007.1"/>
    <property type="molecule type" value="Genomic_DNA"/>
</dbReference>
<dbReference type="AlphaFoldDB" id="A0A6N2R851"/>
<gene>
    <name evidence="1" type="ORF">AOLFYP35_00221</name>
</gene>
<reference evidence="1" key="1">
    <citation type="submission" date="2019-11" db="EMBL/GenBank/DDBJ databases">
        <authorList>
            <person name="Feng L."/>
        </authorList>
    </citation>
    <scope>NUCLEOTIDE SEQUENCE</scope>
    <source>
        <strain evidence="1">AodontolyticusLFYP35</strain>
    </source>
</reference>
<accession>A0A6N2R851</accession>
<proteinExistence type="predicted"/>
<name>A0A6N2R851_9ACTO</name>